<keyword evidence="1" id="KW-0472">Membrane</keyword>
<organism evidence="2 3">
    <name type="scientific">Stieleria bergensis</name>
    <dbReference type="NCBI Taxonomy" id="2528025"/>
    <lineage>
        <taxon>Bacteria</taxon>
        <taxon>Pseudomonadati</taxon>
        <taxon>Planctomycetota</taxon>
        <taxon>Planctomycetia</taxon>
        <taxon>Pirellulales</taxon>
        <taxon>Pirellulaceae</taxon>
        <taxon>Stieleria</taxon>
    </lineage>
</organism>
<protein>
    <recommendedName>
        <fullName evidence="4">DUF1294 domain-containing protein</fullName>
    </recommendedName>
</protein>
<proteinExistence type="predicted"/>
<feature type="transmembrane region" description="Helical" evidence="1">
    <location>
        <begin position="6"/>
        <end position="25"/>
    </location>
</feature>
<evidence type="ECO:0008006" key="4">
    <source>
        <dbReference type="Google" id="ProtNLM"/>
    </source>
</evidence>
<evidence type="ECO:0000313" key="2">
    <source>
        <dbReference type="EMBL" id="QDT59211.1"/>
    </source>
</evidence>
<dbReference type="RefSeq" id="WP_419188248.1">
    <property type="nucleotide sequence ID" value="NZ_CP036272.1"/>
</dbReference>
<keyword evidence="1" id="KW-0812">Transmembrane</keyword>
<dbReference type="PIRSF" id="PIRSF002599">
    <property type="entry name" value="Cold_shock_A"/>
    <property type="match status" value="1"/>
</dbReference>
<dbReference type="Pfam" id="PF06961">
    <property type="entry name" value="DUF1294"/>
    <property type="match status" value="1"/>
</dbReference>
<evidence type="ECO:0000256" key="1">
    <source>
        <dbReference type="SAM" id="Phobius"/>
    </source>
</evidence>
<sequence>MKSFVLPYFATMLIMSVVAFLAYGFDKHRAKTKGWRVSEKTLHLMSLLGGWPGAMYGQHVFRHKTQKTSFRMVFWITVAANLACFVLGIAKLMQS</sequence>
<dbReference type="Proteomes" id="UP000315003">
    <property type="component" value="Chromosome"/>
</dbReference>
<gene>
    <name evidence="2" type="ORF">SV7mr_17180</name>
</gene>
<dbReference type="AlphaFoldDB" id="A0A517SSW0"/>
<feature type="transmembrane region" description="Helical" evidence="1">
    <location>
        <begin position="72"/>
        <end position="93"/>
    </location>
</feature>
<reference evidence="2 3" key="1">
    <citation type="submission" date="2019-02" db="EMBL/GenBank/DDBJ databases">
        <title>Deep-cultivation of Planctomycetes and their phenomic and genomic characterization uncovers novel biology.</title>
        <authorList>
            <person name="Wiegand S."/>
            <person name="Jogler M."/>
            <person name="Boedeker C."/>
            <person name="Pinto D."/>
            <person name="Vollmers J."/>
            <person name="Rivas-Marin E."/>
            <person name="Kohn T."/>
            <person name="Peeters S.H."/>
            <person name="Heuer A."/>
            <person name="Rast P."/>
            <person name="Oberbeckmann S."/>
            <person name="Bunk B."/>
            <person name="Jeske O."/>
            <person name="Meyerdierks A."/>
            <person name="Storesund J.E."/>
            <person name="Kallscheuer N."/>
            <person name="Luecker S."/>
            <person name="Lage O.M."/>
            <person name="Pohl T."/>
            <person name="Merkel B.J."/>
            <person name="Hornburger P."/>
            <person name="Mueller R.-W."/>
            <person name="Bruemmer F."/>
            <person name="Labrenz M."/>
            <person name="Spormann A.M."/>
            <person name="Op den Camp H."/>
            <person name="Overmann J."/>
            <person name="Amann R."/>
            <person name="Jetten M.S.M."/>
            <person name="Mascher T."/>
            <person name="Medema M.H."/>
            <person name="Devos D.P."/>
            <person name="Kaster A.-K."/>
            <person name="Ovreas L."/>
            <person name="Rohde M."/>
            <person name="Galperin M.Y."/>
            <person name="Jogler C."/>
        </authorList>
    </citation>
    <scope>NUCLEOTIDE SEQUENCE [LARGE SCALE GENOMIC DNA]</scope>
    <source>
        <strain evidence="2 3">SV_7m_r</strain>
    </source>
</reference>
<dbReference type="EMBL" id="CP036272">
    <property type="protein sequence ID" value="QDT59211.1"/>
    <property type="molecule type" value="Genomic_DNA"/>
</dbReference>
<dbReference type="InterPro" id="IPR012156">
    <property type="entry name" value="Cold_shock_CspA"/>
</dbReference>
<dbReference type="GO" id="GO:0003676">
    <property type="term" value="F:nucleic acid binding"/>
    <property type="evidence" value="ECO:0007669"/>
    <property type="project" value="InterPro"/>
</dbReference>
<dbReference type="InterPro" id="IPR010718">
    <property type="entry name" value="DUF1294"/>
</dbReference>
<accession>A0A517SSW0</accession>
<keyword evidence="1" id="KW-1133">Transmembrane helix</keyword>
<keyword evidence="3" id="KW-1185">Reference proteome</keyword>
<evidence type="ECO:0000313" key="3">
    <source>
        <dbReference type="Proteomes" id="UP000315003"/>
    </source>
</evidence>
<name>A0A517SSW0_9BACT</name>